<reference evidence="2 3" key="1">
    <citation type="submission" date="2020-01" db="EMBL/GenBank/DDBJ databases">
        <title>Kibdelosporangium persica a novel Actinomycetes from a hot desert in Iran.</title>
        <authorList>
            <person name="Safaei N."/>
            <person name="Zaburannyi N."/>
            <person name="Mueller R."/>
            <person name="Wink J."/>
        </authorList>
    </citation>
    <scope>NUCLEOTIDE SEQUENCE [LARGE SCALE GENOMIC DNA]</scope>
    <source>
        <strain evidence="2 3">4NS15</strain>
    </source>
</reference>
<evidence type="ECO:0000256" key="1">
    <source>
        <dbReference type="SAM" id="Phobius"/>
    </source>
</evidence>
<keyword evidence="1" id="KW-0812">Transmembrane</keyword>
<feature type="transmembrane region" description="Helical" evidence="1">
    <location>
        <begin position="56"/>
        <end position="74"/>
    </location>
</feature>
<keyword evidence="1" id="KW-0472">Membrane</keyword>
<evidence type="ECO:0000313" key="3">
    <source>
        <dbReference type="Proteomes" id="UP000763557"/>
    </source>
</evidence>
<feature type="transmembrane region" description="Helical" evidence="1">
    <location>
        <begin position="168"/>
        <end position="186"/>
    </location>
</feature>
<comment type="caution">
    <text evidence="2">The sequence shown here is derived from an EMBL/GenBank/DDBJ whole genome shotgun (WGS) entry which is preliminary data.</text>
</comment>
<keyword evidence="1" id="KW-1133">Transmembrane helix</keyword>
<sequence>MPNGTPPNGTPPNADPPVRPADLERAGVWLAGHGLADVRPTLLLATRLAVRRRTRLAASVLLATFIVAVALTYTGGMVDGAGHRRWSLLVLTALVVGLVLTQSLLDWWVRRVDRRAGATLLRRAACPVRLGWRTVLGWPRAAFAATTFAGAAALAIGTLTLPDSTARYAAGILLIGLCGLAVGIVVQLRHILTHPVVADDEVSLTADVIMRVEDARVGAAPTAVWSVWSLPVVSVFSTTFGWWNAAWLAFIVLSVIALALIEARTAQSATVARHVMSAP</sequence>
<dbReference type="RefSeq" id="WP_173136515.1">
    <property type="nucleotide sequence ID" value="NZ_CBCSGW010000009.1"/>
</dbReference>
<feature type="transmembrane region" description="Helical" evidence="1">
    <location>
        <begin position="86"/>
        <end position="109"/>
    </location>
</feature>
<accession>A0ABX2F9H2</accession>
<keyword evidence="3" id="KW-1185">Reference proteome</keyword>
<feature type="transmembrane region" description="Helical" evidence="1">
    <location>
        <begin position="242"/>
        <end position="261"/>
    </location>
</feature>
<proteinExistence type="predicted"/>
<gene>
    <name evidence="2" type="ORF">GC106_52030</name>
</gene>
<evidence type="ECO:0000313" key="2">
    <source>
        <dbReference type="EMBL" id="NRN67962.1"/>
    </source>
</evidence>
<dbReference type="EMBL" id="JAAATY010000017">
    <property type="protein sequence ID" value="NRN67962.1"/>
    <property type="molecule type" value="Genomic_DNA"/>
</dbReference>
<protein>
    <recommendedName>
        <fullName evidence="4">ABC transporter permease</fullName>
    </recommendedName>
</protein>
<organism evidence="2 3">
    <name type="scientific">Kibdelosporangium persicum</name>
    <dbReference type="NCBI Taxonomy" id="2698649"/>
    <lineage>
        <taxon>Bacteria</taxon>
        <taxon>Bacillati</taxon>
        <taxon>Actinomycetota</taxon>
        <taxon>Actinomycetes</taxon>
        <taxon>Pseudonocardiales</taxon>
        <taxon>Pseudonocardiaceae</taxon>
        <taxon>Kibdelosporangium</taxon>
    </lineage>
</organism>
<evidence type="ECO:0008006" key="4">
    <source>
        <dbReference type="Google" id="ProtNLM"/>
    </source>
</evidence>
<dbReference type="Proteomes" id="UP000763557">
    <property type="component" value="Unassembled WGS sequence"/>
</dbReference>
<name>A0ABX2F9H2_9PSEU</name>